<evidence type="ECO:0008006" key="29">
    <source>
        <dbReference type="Google" id="ProtNLM"/>
    </source>
</evidence>
<comment type="catalytic activity">
    <reaction evidence="18">
        <text>N-hydroxy-L-isoleucine + reduced [NADPH--hemoprotein reductase] + O2 = N,N-dihydroxy-L-isoleucine + oxidized [NADPH--hemoprotein reductase] + H2O + H(+)</text>
        <dbReference type="Rhea" id="RHEA:30483"/>
        <dbReference type="Rhea" id="RHEA-COMP:11964"/>
        <dbReference type="Rhea" id="RHEA-COMP:11965"/>
        <dbReference type="ChEBI" id="CHEBI:15377"/>
        <dbReference type="ChEBI" id="CHEBI:15378"/>
        <dbReference type="ChEBI" id="CHEBI:15379"/>
        <dbReference type="ChEBI" id="CHEBI:57618"/>
        <dbReference type="ChEBI" id="CHEBI:58210"/>
        <dbReference type="ChEBI" id="CHEBI:61131"/>
        <dbReference type="ChEBI" id="CHEBI:61133"/>
    </reaction>
</comment>
<evidence type="ECO:0000256" key="8">
    <source>
        <dbReference type="ARBA" id="ARBA00022824"/>
    </source>
</evidence>
<keyword evidence="5 24" id="KW-0349">Heme</keyword>
<evidence type="ECO:0000256" key="2">
    <source>
        <dbReference type="ARBA" id="ARBA00004464"/>
    </source>
</evidence>
<comment type="function">
    <text evidence="23">Involved in the biosynthesis of the cyanogenic glucosides linamarin and lotaustralin and of the nitirle glucosides rhodiocyanoside A and D. Can use L-isoleucine &gt; L-valine as substrate, but not L-leucine, L-phenylalanine or L-tyrosine. Catalyzes multi-step reactions starting with two successive N-hydroxylations using L-isoleucine and, to a lower extent, L-valine as substrates leading to the formation of N,N-dihydroxy-L-valine and N,N-dihydroxy-L-isoleucine, respectively; following spontaneous reactions lead to the production of (E)-2-methylpropanal oxime and (1E,2S)-2-methylbutanal oxime, respectively.</text>
</comment>
<dbReference type="AlphaFoldDB" id="A0AAN9NZJ6"/>
<evidence type="ECO:0000256" key="10">
    <source>
        <dbReference type="ARBA" id="ARBA00022968"/>
    </source>
</evidence>
<evidence type="ECO:0000256" key="7">
    <source>
        <dbReference type="ARBA" id="ARBA00022723"/>
    </source>
</evidence>
<evidence type="ECO:0000256" key="13">
    <source>
        <dbReference type="ARBA" id="ARBA00023004"/>
    </source>
</evidence>
<evidence type="ECO:0000256" key="12">
    <source>
        <dbReference type="ARBA" id="ARBA00023002"/>
    </source>
</evidence>
<proteinExistence type="inferred from homology"/>
<comment type="similarity">
    <text evidence="4 25">Belongs to the cytochrome P450 family.</text>
</comment>
<comment type="subcellular location">
    <subcellularLocation>
        <location evidence="2">Microsome membrane</location>
        <topology evidence="2">Single-pass type II membrane protein</topology>
    </subcellularLocation>
</comment>
<dbReference type="InterPro" id="IPR001128">
    <property type="entry name" value="Cyt_P450"/>
</dbReference>
<protein>
    <recommendedName>
        <fullName evidence="29">Cytochrome P450</fullName>
    </recommendedName>
</protein>
<dbReference type="GO" id="GO:0102002">
    <property type="term" value="F:valine N-monooxygenase (oxime forming) activity"/>
    <property type="evidence" value="ECO:0007669"/>
    <property type="project" value="UniProtKB-EC"/>
</dbReference>
<evidence type="ECO:0000256" key="3">
    <source>
        <dbReference type="ARBA" id="ARBA00005179"/>
    </source>
</evidence>
<dbReference type="SUPFAM" id="SSF48264">
    <property type="entry name" value="Cytochrome P450"/>
    <property type="match status" value="1"/>
</dbReference>
<evidence type="ECO:0000256" key="21">
    <source>
        <dbReference type="ARBA" id="ARBA00052460"/>
    </source>
</evidence>
<dbReference type="PROSITE" id="PS00086">
    <property type="entry name" value="CYTOCHROME_P450"/>
    <property type="match status" value="1"/>
</dbReference>
<dbReference type="FunFam" id="1.10.630.10:FF:000037">
    <property type="entry name" value="Cytochrome P450 9"/>
    <property type="match status" value="1"/>
</dbReference>
<dbReference type="InterPro" id="IPR036396">
    <property type="entry name" value="Cyt_P450_sf"/>
</dbReference>
<evidence type="ECO:0000256" key="19">
    <source>
        <dbReference type="ARBA" id="ARBA00051269"/>
    </source>
</evidence>
<evidence type="ECO:0000256" key="23">
    <source>
        <dbReference type="ARBA" id="ARBA00058503"/>
    </source>
</evidence>
<name>A0AAN9NZJ6_PHACN</name>
<sequence length="533" mass="60644">MEHAPSLLLSNLQSLWLFLCFTIMLKALIPNLIQKYSEIHKPKLPPGPKPWPIVGNLPEMLANKPAYQWIHNLMKEMNTEIACFRLGNTYVIPVICPTIAREFLSEQDATFASRSLTPCTDLVSSGYLTTILVPFGEQWKKMKKILSTALLSSQKHLWLHDKRTEEAHNLMFYVYNKSINVKDGVGGLVNIRNVARLYCGNIFRKIVFNTRYFGKGRTDGGPSFKEVEHVEAVFALLRHLYAFSISDYMPCLRRLDLDGHQKKVKEALDVIKKYHDPIVQERAKQWNHTPKVDEEDWLDILISLKDANNNPLLTLEEISTQITELMIATVDNPSNAFEWALAEMINEPKLLERAIEELDSVVGKERLVQESDIPKLNYVKACAREAFRLHPIAPFNPPHVSMSDTTVGNYFIPKGSHVILSRKELGRNPKVWNEPLKFKPERHLTIDNGSNVVLTEPNLRFISFSTGRRSCPGVMLGSTMTVMLFARLLHGFTWTAPSNVSKVNLAESNDDMFLADPLVAVAKPRLAPHLYHL</sequence>
<keyword evidence="6 26" id="KW-0812">Transmembrane</keyword>
<dbReference type="Pfam" id="PF00067">
    <property type="entry name" value="p450"/>
    <property type="match status" value="1"/>
</dbReference>
<keyword evidence="14 25" id="KW-0503">Monooxygenase</keyword>
<keyword evidence="13 24" id="KW-0408">Iron</keyword>
<evidence type="ECO:0000256" key="6">
    <source>
        <dbReference type="ARBA" id="ARBA00022692"/>
    </source>
</evidence>
<evidence type="ECO:0000313" key="28">
    <source>
        <dbReference type="Proteomes" id="UP001374584"/>
    </source>
</evidence>
<dbReference type="GO" id="GO:0020037">
    <property type="term" value="F:heme binding"/>
    <property type="evidence" value="ECO:0007669"/>
    <property type="project" value="InterPro"/>
</dbReference>
<keyword evidence="10" id="KW-0735">Signal-anchor</keyword>
<dbReference type="CDD" id="cd20658">
    <property type="entry name" value="CYP79"/>
    <property type="match status" value="1"/>
</dbReference>
<comment type="catalytic activity">
    <reaction evidence="21">
        <text>L-valine + 2 reduced [NADPH--hemoprotein reductase] + 2 O2 = (E)-2-methylpropanal oxime + 2 oxidized [NADPH--hemoprotein reductase] + CO2 + 3 H2O + 2 H(+)</text>
        <dbReference type="Rhea" id="RHEA:28606"/>
        <dbReference type="Rhea" id="RHEA-COMP:11964"/>
        <dbReference type="Rhea" id="RHEA-COMP:11965"/>
        <dbReference type="ChEBI" id="CHEBI:15377"/>
        <dbReference type="ChEBI" id="CHEBI:15378"/>
        <dbReference type="ChEBI" id="CHEBI:15379"/>
        <dbReference type="ChEBI" id="CHEBI:16526"/>
        <dbReference type="ChEBI" id="CHEBI:57618"/>
        <dbReference type="ChEBI" id="CHEBI:57762"/>
        <dbReference type="ChEBI" id="CHEBI:58210"/>
        <dbReference type="ChEBI" id="CHEBI:61143"/>
        <dbReference type="EC" id="1.14.14.38"/>
    </reaction>
</comment>
<evidence type="ECO:0000256" key="4">
    <source>
        <dbReference type="ARBA" id="ARBA00010617"/>
    </source>
</evidence>
<evidence type="ECO:0000256" key="24">
    <source>
        <dbReference type="PIRSR" id="PIRSR602401-1"/>
    </source>
</evidence>
<comment type="catalytic activity">
    <reaction evidence="22">
        <text>L-isoleucine + reduced [NADPH--hemoprotein reductase] + O2 = N-hydroxy-L-isoleucine + oxidized [NADPH--hemoprotein reductase] + H2O + 2 H(+)</text>
        <dbReference type="Rhea" id="RHEA:30479"/>
        <dbReference type="Rhea" id="RHEA-COMP:11964"/>
        <dbReference type="Rhea" id="RHEA-COMP:11965"/>
        <dbReference type="ChEBI" id="CHEBI:15377"/>
        <dbReference type="ChEBI" id="CHEBI:15378"/>
        <dbReference type="ChEBI" id="CHEBI:15379"/>
        <dbReference type="ChEBI" id="CHEBI:57618"/>
        <dbReference type="ChEBI" id="CHEBI:58045"/>
        <dbReference type="ChEBI" id="CHEBI:58210"/>
        <dbReference type="ChEBI" id="CHEBI:61131"/>
    </reaction>
</comment>
<evidence type="ECO:0000256" key="5">
    <source>
        <dbReference type="ARBA" id="ARBA00022617"/>
    </source>
</evidence>
<reference evidence="27 28" key="1">
    <citation type="submission" date="2024-01" db="EMBL/GenBank/DDBJ databases">
        <title>The genomes of 5 underutilized Papilionoideae crops provide insights into root nodulation and disease resistanc.</title>
        <authorList>
            <person name="Jiang F."/>
        </authorList>
    </citation>
    <scope>NUCLEOTIDE SEQUENCE [LARGE SCALE GENOMIC DNA]</scope>
    <source>
        <strain evidence="27">JINMINGXINNONG_FW02</strain>
        <tissue evidence="27">Leaves</tissue>
    </source>
</reference>
<dbReference type="GO" id="GO:0102001">
    <property type="term" value="F:isoleucine N-monooxygenase (oxime forming) activity"/>
    <property type="evidence" value="ECO:0007669"/>
    <property type="project" value="UniProtKB-EC"/>
</dbReference>
<evidence type="ECO:0000256" key="18">
    <source>
        <dbReference type="ARBA" id="ARBA00051234"/>
    </source>
</evidence>
<evidence type="ECO:0000256" key="11">
    <source>
        <dbReference type="ARBA" id="ARBA00022989"/>
    </source>
</evidence>
<dbReference type="EMBL" id="JAYMYR010000001">
    <property type="protein sequence ID" value="KAK7382241.1"/>
    <property type="molecule type" value="Genomic_DNA"/>
</dbReference>
<evidence type="ECO:0000256" key="9">
    <source>
        <dbReference type="ARBA" id="ARBA00022848"/>
    </source>
</evidence>
<comment type="catalytic activity">
    <reaction evidence="20">
        <text>L-isoleucine + 2 reduced [NADPH--hemoprotein reductase] + 2 O2 = (1E,2S)-2-methylbutanal oxime + 2 oxidized [NADPH--hemoprotein reductase] + CO2 + 3 H2O + 2 H(+)</text>
        <dbReference type="Rhea" id="RHEA:28602"/>
        <dbReference type="Rhea" id="RHEA-COMP:11964"/>
        <dbReference type="Rhea" id="RHEA-COMP:11965"/>
        <dbReference type="ChEBI" id="CHEBI:15377"/>
        <dbReference type="ChEBI" id="CHEBI:15378"/>
        <dbReference type="ChEBI" id="CHEBI:15379"/>
        <dbReference type="ChEBI" id="CHEBI:16526"/>
        <dbReference type="ChEBI" id="CHEBI:57618"/>
        <dbReference type="ChEBI" id="CHEBI:58045"/>
        <dbReference type="ChEBI" id="CHEBI:58210"/>
        <dbReference type="ChEBI" id="CHEBI:134628"/>
        <dbReference type="EC" id="1.14.14.39"/>
    </reaction>
</comment>
<evidence type="ECO:0000256" key="1">
    <source>
        <dbReference type="ARBA" id="ARBA00001971"/>
    </source>
</evidence>
<dbReference type="PANTHER" id="PTHR47944">
    <property type="entry name" value="CYTOCHROME P450 98A9"/>
    <property type="match status" value="1"/>
</dbReference>
<dbReference type="Proteomes" id="UP001374584">
    <property type="component" value="Unassembled WGS sequence"/>
</dbReference>
<gene>
    <name evidence="27" type="ORF">VNO80_01029</name>
</gene>
<keyword evidence="28" id="KW-1185">Reference proteome</keyword>
<dbReference type="GO" id="GO:0019756">
    <property type="term" value="P:cyanogenic glycoside biosynthetic process"/>
    <property type="evidence" value="ECO:0007669"/>
    <property type="project" value="UniProtKB-ARBA"/>
</dbReference>
<dbReference type="PRINTS" id="PR00463">
    <property type="entry name" value="EP450I"/>
</dbReference>
<dbReference type="Gene3D" id="1.10.630.10">
    <property type="entry name" value="Cytochrome P450"/>
    <property type="match status" value="1"/>
</dbReference>
<comment type="cofactor">
    <cofactor evidence="1 24">
        <name>heme</name>
        <dbReference type="ChEBI" id="CHEBI:30413"/>
    </cofactor>
</comment>
<dbReference type="InterPro" id="IPR017972">
    <property type="entry name" value="Cyt_P450_CS"/>
</dbReference>
<comment type="pathway">
    <text evidence="3">Secondary metabolite biosynthesis.</text>
</comment>
<evidence type="ECO:0000256" key="15">
    <source>
        <dbReference type="ARBA" id="ARBA00023136"/>
    </source>
</evidence>
<evidence type="ECO:0000256" key="25">
    <source>
        <dbReference type="RuleBase" id="RU000461"/>
    </source>
</evidence>
<dbReference type="GO" id="GO:0005506">
    <property type="term" value="F:iron ion binding"/>
    <property type="evidence" value="ECO:0007669"/>
    <property type="project" value="InterPro"/>
</dbReference>
<dbReference type="InterPro" id="IPR002401">
    <property type="entry name" value="Cyt_P450_E_grp-I"/>
</dbReference>
<keyword evidence="8" id="KW-0256">Endoplasmic reticulum</keyword>
<comment type="catalytic activity">
    <reaction evidence="17">
        <text>L-valine + reduced [NADPH--hemoprotein reductase] + O2 = N-hydroxy-L-valine + oxidized [NADPH--hemoprotein reductase] + H2O + 2 H(+)</text>
        <dbReference type="Rhea" id="RHEA:30491"/>
        <dbReference type="Rhea" id="RHEA-COMP:11964"/>
        <dbReference type="Rhea" id="RHEA-COMP:11965"/>
        <dbReference type="ChEBI" id="CHEBI:15377"/>
        <dbReference type="ChEBI" id="CHEBI:15378"/>
        <dbReference type="ChEBI" id="CHEBI:15379"/>
        <dbReference type="ChEBI" id="CHEBI:57618"/>
        <dbReference type="ChEBI" id="CHEBI:57762"/>
        <dbReference type="ChEBI" id="CHEBI:58210"/>
        <dbReference type="ChEBI" id="CHEBI:61140"/>
    </reaction>
</comment>
<feature type="transmembrane region" description="Helical" evidence="26">
    <location>
        <begin position="15"/>
        <end position="33"/>
    </location>
</feature>
<evidence type="ECO:0000256" key="20">
    <source>
        <dbReference type="ARBA" id="ARBA00051419"/>
    </source>
</evidence>
<comment type="caution">
    <text evidence="27">The sequence shown here is derived from an EMBL/GenBank/DDBJ whole genome shotgun (WGS) entry which is preliminary data.</text>
</comment>
<comment type="catalytic activity">
    <reaction evidence="19">
        <text>N-hydroxy-L-valine + reduced [NADPH--hemoprotein reductase] + O2 = N,N-dihydroxy-L-valine + oxidized [NADPH--hemoprotein reductase] + H2O + H(+)</text>
        <dbReference type="Rhea" id="RHEA:30495"/>
        <dbReference type="Rhea" id="RHEA-COMP:11964"/>
        <dbReference type="Rhea" id="RHEA-COMP:11965"/>
        <dbReference type="ChEBI" id="CHEBI:15377"/>
        <dbReference type="ChEBI" id="CHEBI:15378"/>
        <dbReference type="ChEBI" id="CHEBI:15379"/>
        <dbReference type="ChEBI" id="CHEBI:57618"/>
        <dbReference type="ChEBI" id="CHEBI:58210"/>
        <dbReference type="ChEBI" id="CHEBI:61140"/>
        <dbReference type="ChEBI" id="CHEBI:61142"/>
    </reaction>
</comment>
<keyword evidence="12 25" id="KW-0560">Oxidoreductase</keyword>
<evidence type="ECO:0000313" key="27">
    <source>
        <dbReference type="EMBL" id="KAK7382241.1"/>
    </source>
</evidence>
<organism evidence="27 28">
    <name type="scientific">Phaseolus coccineus</name>
    <name type="common">Scarlet runner bean</name>
    <name type="synonym">Phaseolus multiflorus</name>
    <dbReference type="NCBI Taxonomy" id="3886"/>
    <lineage>
        <taxon>Eukaryota</taxon>
        <taxon>Viridiplantae</taxon>
        <taxon>Streptophyta</taxon>
        <taxon>Embryophyta</taxon>
        <taxon>Tracheophyta</taxon>
        <taxon>Spermatophyta</taxon>
        <taxon>Magnoliopsida</taxon>
        <taxon>eudicotyledons</taxon>
        <taxon>Gunneridae</taxon>
        <taxon>Pentapetalae</taxon>
        <taxon>rosids</taxon>
        <taxon>fabids</taxon>
        <taxon>Fabales</taxon>
        <taxon>Fabaceae</taxon>
        <taxon>Papilionoideae</taxon>
        <taxon>50 kb inversion clade</taxon>
        <taxon>NPAAA clade</taxon>
        <taxon>indigoferoid/millettioid clade</taxon>
        <taxon>Phaseoleae</taxon>
        <taxon>Phaseolus</taxon>
    </lineage>
</organism>
<accession>A0AAN9NZJ6</accession>
<evidence type="ECO:0000256" key="14">
    <source>
        <dbReference type="ARBA" id="ARBA00023033"/>
    </source>
</evidence>
<keyword evidence="9" id="KW-0492">Microsome</keyword>
<keyword evidence="16" id="KW-0325">Glycoprotein</keyword>
<evidence type="ECO:0000256" key="22">
    <source>
        <dbReference type="ARBA" id="ARBA00052887"/>
    </source>
</evidence>
<keyword evidence="15 26" id="KW-0472">Membrane</keyword>
<feature type="binding site" description="axial binding residue" evidence="24">
    <location>
        <position position="471"/>
    </location>
    <ligand>
        <name>heme</name>
        <dbReference type="ChEBI" id="CHEBI:30413"/>
    </ligand>
    <ligandPart>
        <name>Fe</name>
        <dbReference type="ChEBI" id="CHEBI:18248"/>
    </ligandPart>
</feature>
<keyword evidence="11 26" id="KW-1133">Transmembrane helix</keyword>
<evidence type="ECO:0000256" key="17">
    <source>
        <dbReference type="ARBA" id="ARBA00051005"/>
    </source>
</evidence>
<evidence type="ECO:0000256" key="26">
    <source>
        <dbReference type="SAM" id="Phobius"/>
    </source>
</evidence>
<keyword evidence="7 24" id="KW-0479">Metal-binding</keyword>
<dbReference type="PANTHER" id="PTHR47944:SF4">
    <property type="entry name" value="OS09G0441700 PROTEIN"/>
    <property type="match status" value="1"/>
</dbReference>
<evidence type="ECO:0000256" key="16">
    <source>
        <dbReference type="ARBA" id="ARBA00023180"/>
    </source>
</evidence>